<reference evidence="2 3" key="1">
    <citation type="journal article" date="2017" name="Int. J. Syst. Evol. Microbiol.">
        <title>Arachidicoccus ginsenosidivorans sp. nov., with ginsenoside-converting activity isolated from ginseng cultivating soil.</title>
        <authorList>
            <person name="Siddiqi M.Z."/>
            <person name="Aslam Z."/>
            <person name="Im W.T."/>
        </authorList>
    </citation>
    <scope>NUCLEOTIDE SEQUENCE [LARGE SCALE GENOMIC DNA]</scope>
    <source>
        <strain evidence="2 3">Gsoil 809</strain>
    </source>
</reference>
<dbReference type="SUPFAM" id="SSF51206">
    <property type="entry name" value="cAMP-binding domain-like"/>
    <property type="match status" value="1"/>
</dbReference>
<dbReference type="AlphaFoldDB" id="A0A5B8VK41"/>
<dbReference type="InterPro" id="IPR018490">
    <property type="entry name" value="cNMP-bd_dom_sf"/>
</dbReference>
<dbReference type="Pfam" id="PF00027">
    <property type="entry name" value="cNMP_binding"/>
    <property type="match status" value="1"/>
</dbReference>
<keyword evidence="3" id="KW-1185">Reference proteome</keyword>
<protein>
    <submittedName>
        <fullName evidence="2">Crp/Fnr family transcriptional regulator</fullName>
    </submittedName>
</protein>
<proteinExistence type="predicted"/>
<evidence type="ECO:0000313" key="3">
    <source>
        <dbReference type="Proteomes" id="UP000321291"/>
    </source>
</evidence>
<feature type="domain" description="Cyclic nucleotide-binding" evidence="1">
    <location>
        <begin position="43"/>
        <end position="127"/>
    </location>
</feature>
<gene>
    <name evidence="2" type="ORF">FSB73_01980</name>
</gene>
<sequence>MPKVLFKINSQVKLEKLKSILSFGGILSKDEIDYISSYFTYNKLKANDHFLEFQKVAHEIAFVETGILRVYSLDPEGNDITKHFISENQFFVDLESYYTGKPATEAFQAVVASELMTIHKSIIEQLSNEIPNFYIFIKTVTEVALLSKIKNNDFLHFGHAKTRYLEFIKRYPLLVQQVPQQYIASYLKITPQSLSRIRKELTQ</sequence>
<dbReference type="InterPro" id="IPR000595">
    <property type="entry name" value="cNMP-bd_dom"/>
</dbReference>
<dbReference type="EMBL" id="CP042434">
    <property type="protein sequence ID" value="QEC70648.1"/>
    <property type="molecule type" value="Genomic_DNA"/>
</dbReference>
<dbReference type="KEGG" id="agi:FSB73_01980"/>
<organism evidence="2 3">
    <name type="scientific">Arachidicoccus ginsenosidivorans</name>
    <dbReference type="NCBI Taxonomy" id="496057"/>
    <lineage>
        <taxon>Bacteria</taxon>
        <taxon>Pseudomonadati</taxon>
        <taxon>Bacteroidota</taxon>
        <taxon>Chitinophagia</taxon>
        <taxon>Chitinophagales</taxon>
        <taxon>Chitinophagaceae</taxon>
        <taxon>Arachidicoccus</taxon>
    </lineage>
</organism>
<dbReference type="CDD" id="cd00038">
    <property type="entry name" value="CAP_ED"/>
    <property type="match status" value="1"/>
</dbReference>
<name>A0A5B8VK41_9BACT</name>
<accession>A0A5B8VK41</accession>
<dbReference type="Proteomes" id="UP000321291">
    <property type="component" value="Chromosome"/>
</dbReference>
<dbReference type="InterPro" id="IPR014710">
    <property type="entry name" value="RmlC-like_jellyroll"/>
</dbReference>
<evidence type="ECO:0000313" key="2">
    <source>
        <dbReference type="EMBL" id="QEC70648.1"/>
    </source>
</evidence>
<evidence type="ECO:0000259" key="1">
    <source>
        <dbReference type="Pfam" id="PF00027"/>
    </source>
</evidence>
<dbReference type="Gene3D" id="2.60.120.10">
    <property type="entry name" value="Jelly Rolls"/>
    <property type="match status" value="1"/>
</dbReference>